<protein>
    <submittedName>
        <fullName evidence="1">Uncharacterized protein</fullName>
    </submittedName>
</protein>
<dbReference type="EMBL" id="ML210275">
    <property type="protein sequence ID" value="TFK21204.1"/>
    <property type="molecule type" value="Genomic_DNA"/>
</dbReference>
<name>A0A5C3KLS0_COPMA</name>
<keyword evidence="2" id="KW-1185">Reference proteome</keyword>
<proteinExistence type="predicted"/>
<reference evidence="1 2" key="1">
    <citation type="journal article" date="2019" name="Nat. Ecol. Evol.">
        <title>Megaphylogeny resolves global patterns of mushroom evolution.</title>
        <authorList>
            <person name="Varga T."/>
            <person name="Krizsan K."/>
            <person name="Foldi C."/>
            <person name="Dima B."/>
            <person name="Sanchez-Garcia M."/>
            <person name="Sanchez-Ramirez S."/>
            <person name="Szollosi G.J."/>
            <person name="Szarkandi J.G."/>
            <person name="Papp V."/>
            <person name="Albert L."/>
            <person name="Andreopoulos W."/>
            <person name="Angelini C."/>
            <person name="Antonin V."/>
            <person name="Barry K.W."/>
            <person name="Bougher N.L."/>
            <person name="Buchanan P."/>
            <person name="Buyck B."/>
            <person name="Bense V."/>
            <person name="Catcheside P."/>
            <person name="Chovatia M."/>
            <person name="Cooper J."/>
            <person name="Damon W."/>
            <person name="Desjardin D."/>
            <person name="Finy P."/>
            <person name="Geml J."/>
            <person name="Haridas S."/>
            <person name="Hughes K."/>
            <person name="Justo A."/>
            <person name="Karasinski D."/>
            <person name="Kautmanova I."/>
            <person name="Kiss B."/>
            <person name="Kocsube S."/>
            <person name="Kotiranta H."/>
            <person name="LaButti K.M."/>
            <person name="Lechner B.E."/>
            <person name="Liimatainen K."/>
            <person name="Lipzen A."/>
            <person name="Lukacs Z."/>
            <person name="Mihaltcheva S."/>
            <person name="Morgado L.N."/>
            <person name="Niskanen T."/>
            <person name="Noordeloos M.E."/>
            <person name="Ohm R.A."/>
            <person name="Ortiz-Santana B."/>
            <person name="Ovrebo C."/>
            <person name="Racz N."/>
            <person name="Riley R."/>
            <person name="Savchenko A."/>
            <person name="Shiryaev A."/>
            <person name="Soop K."/>
            <person name="Spirin V."/>
            <person name="Szebenyi C."/>
            <person name="Tomsovsky M."/>
            <person name="Tulloss R.E."/>
            <person name="Uehling J."/>
            <person name="Grigoriev I.V."/>
            <person name="Vagvolgyi C."/>
            <person name="Papp T."/>
            <person name="Martin F.M."/>
            <person name="Miettinen O."/>
            <person name="Hibbett D.S."/>
            <person name="Nagy L.G."/>
        </authorList>
    </citation>
    <scope>NUCLEOTIDE SEQUENCE [LARGE SCALE GENOMIC DNA]</scope>
    <source>
        <strain evidence="1 2">CBS 121175</strain>
    </source>
</reference>
<accession>A0A5C3KLS0</accession>
<gene>
    <name evidence="1" type="ORF">FA15DRAFT_717779</name>
</gene>
<dbReference type="AlphaFoldDB" id="A0A5C3KLS0"/>
<evidence type="ECO:0000313" key="2">
    <source>
        <dbReference type="Proteomes" id="UP000307440"/>
    </source>
</evidence>
<evidence type="ECO:0000313" key="1">
    <source>
        <dbReference type="EMBL" id="TFK21204.1"/>
    </source>
</evidence>
<dbReference type="Proteomes" id="UP000307440">
    <property type="component" value="Unassembled WGS sequence"/>
</dbReference>
<sequence length="151" mass="16529">MSAVQPPVVSLAHWSSIDGNTFVHHSTRKTYLPPTAAEAGLPAIFVLSGSIVVPIRIAVDFLKMSWEDSRRSHDSGSLNIAAMDSPQLCGGVHSIYDSRGFGGGGHVIPRRRRGVWTTSENPRLLSDLIDGFLSFRSDGDLRRENIERLGF</sequence>
<organism evidence="1 2">
    <name type="scientific">Coprinopsis marcescibilis</name>
    <name type="common">Agaric fungus</name>
    <name type="synonym">Psathyrella marcescibilis</name>
    <dbReference type="NCBI Taxonomy" id="230819"/>
    <lineage>
        <taxon>Eukaryota</taxon>
        <taxon>Fungi</taxon>
        <taxon>Dikarya</taxon>
        <taxon>Basidiomycota</taxon>
        <taxon>Agaricomycotina</taxon>
        <taxon>Agaricomycetes</taxon>
        <taxon>Agaricomycetidae</taxon>
        <taxon>Agaricales</taxon>
        <taxon>Agaricineae</taxon>
        <taxon>Psathyrellaceae</taxon>
        <taxon>Coprinopsis</taxon>
    </lineage>
</organism>